<evidence type="ECO:0000313" key="1">
    <source>
        <dbReference type="EMBL" id="JAI02414.1"/>
    </source>
</evidence>
<accession>A0A0E9XL41</accession>
<dbReference type="EMBL" id="GBXM01006164">
    <property type="protein sequence ID" value="JAI02414.1"/>
    <property type="molecule type" value="Transcribed_RNA"/>
</dbReference>
<proteinExistence type="predicted"/>
<dbReference type="AlphaFoldDB" id="A0A0E9XL41"/>
<sequence>MCITHRYRIMFSSGWSVGWNRCRSSSSEASALVCGCVQMWRNPWGEAHS</sequence>
<reference evidence="1" key="2">
    <citation type="journal article" date="2015" name="Fish Shellfish Immunol.">
        <title>Early steps in the European eel (Anguilla anguilla)-Vibrio vulnificus interaction in the gills: Role of the RtxA13 toxin.</title>
        <authorList>
            <person name="Callol A."/>
            <person name="Pajuelo D."/>
            <person name="Ebbesson L."/>
            <person name="Teles M."/>
            <person name="MacKenzie S."/>
            <person name="Amaro C."/>
        </authorList>
    </citation>
    <scope>NUCLEOTIDE SEQUENCE</scope>
</reference>
<name>A0A0E9XL41_ANGAN</name>
<protein>
    <submittedName>
        <fullName evidence="1">Uncharacterized protein</fullName>
    </submittedName>
</protein>
<reference evidence="1" key="1">
    <citation type="submission" date="2014-11" db="EMBL/GenBank/DDBJ databases">
        <authorList>
            <person name="Amaro Gonzalez C."/>
        </authorList>
    </citation>
    <scope>NUCLEOTIDE SEQUENCE</scope>
</reference>
<organism evidence="1">
    <name type="scientific">Anguilla anguilla</name>
    <name type="common">European freshwater eel</name>
    <name type="synonym">Muraena anguilla</name>
    <dbReference type="NCBI Taxonomy" id="7936"/>
    <lineage>
        <taxon>Eukaryota</taxon>
        <taxon>Metazoa</taxon>
        <taxon>Chordata</taxon>
        <taxon>Craniata</taxon>
        <taxon>Vertebrata</taxon>
        <taxon>Euteleostomi</taxon>
        <taxon>Actinopterygii</taxon>
        <taxon>Neopterygii</taxon>
        <taxon>Teleostei</taxon>
        <taxon>Anguilliformes</taxon>
        <taxon>Anguillidae</taxon>
        <taxon>Anguilla</taxon>
    </lineage>
</organism>